<dbReference type="AlphaFoldDB" id="A0A090WVT6"/>
<sequence>MKQLKFINIAVVLMFVLAQFSYAQNKSKTLEKGLQLNQIKVSSLSGLREAVQESNQHIILNPGKYNITDLPTESRGFPCSGSNNIIELNEVYINFPVGTCKDAHFDITGSNNILRGGDFEDTYQNGMEKVTDFGSYNQNRKTLAKGLKGGANIRVSGNNNTVEGIKLTVRGSFPYGYGNMYGIGRGNATGLDKRCALLITGVGGNTVDNCEFQHRAFGHVIYMQKNADKTLIKNTCIEGDVRPSNDAYTETNDGDLPKRFNYKMPLGEMEGLPIPRDVMFNLTEDGIRAYNIPGSVSVENCVVKKCRGGIKLYMAKGKVIVKNSTVLDCVVEGYSLNNGGEMINCKGNAAYGPLLYMHFDKVSNQNIDLTVLPAPHAVGNHVFAAIKGHGHNIKLTAANPSETIDNTLRPIVVGYPARFQFLTTDYPNVPKGYEENFKKHFGNKTYSATNISIKNGTNYPVILGHLSEENQVKSSGKVTDYGTANLVKTYPASEEKK</sequence>
<name>A0A090WVT6_9FLAO</name>
<evidence type="ECO:0000256" key="1">
    <source>
        <dbReference type="SAM" id="SignalP"/>
    </source>
</evidence>
<keyword evidence="2" id="KW-0624">Polysaccharide degradation</keyword>
<keyword evidence="2" id="KW-0858">Xylan degradation</keyword>
<feature type="chain" id="PRO_5001866600" evidence="1">
    <location>
        <begin position="24"/>
        <end position="497"/>
    </location>
</feature>
<dbReference type="STRING" id="221126.SAMN04489722_10636"/>
<dbReference type="Proteomes" id="UP000029643">
    <property type="component" value="Unassembled WGS sequence"/>
</dbReference>
<comment type="caution">
    <text evidence="2">The sequence shown here is derived from an EMBL/GenBank/DDBJ whole genome shotgun (WGS) entry which is preliminary data.</text>
</comment>
<organism evidence="2 3">
    <name type="scientific">Algibacter lectus</name>
    <dbReference type="NCBI Taxonomy" id="221126"/>
    <lineage>
        <taxon>Bacteria</taxon>
        <taxon>Pseudomonadati</taxon>
        <taxon>Bacteroidota</taxon>
        <taxon>Flavobacteriia</taxon>
        <taxon>Flavobacteriales</taxon>
        <taxon>Flavobacteriaceae</taxon>
        <taxon>Algibacter</taxon>
    </lineage>
</organism>
<keyword evidence="2" id="KW-0326">Glycosidase</keyword>
<dbReference type="GO" id="GO:0045493">
    <property type="term" value="P:xylan catabolic process"/>
    <property type="evidence" value="ECO:0007669"/>
    <property type="project" value="UniProtKB-KW"/>
</dbReference>
<accession>A0A090WVT6</accession>
<proteinExistence type="predicted"/>
<dbReference type="InterPro" id="IPR011050">
    <property type="entry name" value="Pectin_lyase_fold/virulence"/>
</dbReference>
<dbReference type="GO" id="GO:0016798">
    <property type="term" value="F:hydrolase activity, acting on glycosyl bonds"/>
    <property type="evidence" value="ECO:0007669"/>
    <property type="project" value="UniProtKB-KW"/>
</dbReference>
<keyword evidence="1" id="KW-0732">Signal</keyword>
<dbReference type="RefSeq" id="WP_052415959.1">
    <property type="nucleotide sequence ID" value="NZ_BBNU01000006.1"/>
</dbReference>
<keyword evidence="2" id="KW-0119">Carbohydrate metabolism</keyword>
<keyword evidence="2" id="KW-0378">Hydrolase</keyword>
<dbReference type="SUPFAM" id="SSF51126">
    <property type="entry name" value="Pectin lyase-like"/>
    <property type="match status" value="1"/>
</dbReference>
<dbReference type="EMBL" id="BBNU01000006">
    <property type="protein sequence ID" value="GAL79484.1"/>
    <property type="molecule type" value="Genomic_DNA"/>
</dbReference>
<reference evidence="2 3" key="1">
    <citation type="journal article" date="2014" name="Genome Announc.">
        <title>Draft Genome Sequences of Marine Flavobacterium Algibacter lectus Strains SS8 and NR4.</title>
        <authorList>
            <person name="Takatani N."/>
            <person name="Nakanishi M."/>
            <person name="Meirelles P."/>
            <person name="Mino S."/>
            <person name="Suda W."/>
            <person name="Oshima K."/>
            <person name="Hattori M."/>
            <person name="Ohkuma M."/>
            <person name="Hosokawa M."/>
            <person name="Miyashita K."/>
            <person name="Thompson F.L."/>
            <person name="Niwa A."/>
            <person name="Sawabe T."/>
            <person name="Sawabe T."/>
        </authorList>
    </citation>
    <scope>NUCLEOTIDE SEQUENCE [LARGE SCALE GENOMIC DNA]</scope>
    <source>
        <strain evidence="3">JCM19274</strain>
    </source>
</reference>
<gene>
    <name evidence="2" type="ORF">JCM19274_1992</name>
</gene>
<protein>
    <submittedName>
        <fullName evidence="2">Endo-1,4-beta-xylanase</fullName>
    </submittedName>
</protein>
<evidence type="ECO:0000313" key="3">
    <source>
        <dbReference type="Proteomes" id="UP000029643"/>
    </source>
</evidence>
<feature type="signal peptide" evidence="1">
    <location>
        <begin position="1"/>
        <end position="23"/>
    </location>
</feature>
<evidence type="ECO:0000313" key="2">
    <source>
        <dbReference type="EMBL" id="GAL79484.1"/>
    </source>
</evidence>